<evidence type="ECO:0000256" key="8">
    <source>
        <dbReference type="ARBA" id="ARBA00023242"/>
    </source>
</evidence>
<feature type="compositionally biased region" description="Basic and acidic residues" evidence="10">
    <location>
        <begin position="300"/>
        <end position="316"/>
    </location>
</feature>
<dbReference type="PROSITE" id="PS50865">
    <property type="entry name" value="ZF_MYND_2"/>
    <property type="match status" value="1"/>
</dbReference>
<feature type="domain" description="MYND-type" evidence="11">
    <location>
        <begin position="475"/>
        <end position="511"/>
    </location>
</feature>
<dbReference type="InterPro" id="IPR013289">
    <property type="entry name" value="CBFA2T1/2/3"/>
</dbReference>
<feature type="compositionally biased region" description="Basic and acidic residues" evidence="10">
    <location>
        <begin position="7"/>
        <end position="19"/>
    </location>
</feature>
<dbReference type="PANTHER" id="PTHR10379:SF14">
    <property type="entry name" value="NERVY, ISOFORM D"/>
    <property type="match status" value="1"/>
</dbReference>
<dbReference type="Gene3D" id="1.20.120.1110">
    <property type="entry name" value="TAFH/NHR1 domain"/>
    <property type="match status" value="1"/>
</dbReference>
<keyword evidence="2" id="KW-0678">Repressor</keyword>
<organism evidence="13 14">
    <name type="scientific">Chironomus riparius</name>
    <dbReference type="NCBI Taxonomy" id="315576"/>
    <lineage>
        <taxon>Eukaryota</taxon>
        <taxon>Metazoa</taxon>
        <taxon>Ecdysozoa</taxon>
        <taxon>Arthropoda</taxon>
        <taxon>Hexapoda</taxon>
        <taxon>Insecta</taxon>
        <taxon>Pterygota</taxon>
        <taxon>Neoptera</taxon>
        <taxon>Endopterygota</taxon>
        <taxon>Diptera</taxon>
        <taxon>Nematocera</taxon>
        <taxon>Chironomoidea</taxon>
        <taxon>Chironomidae</taxon>
        <taxon>Chironominae</taxon>
        <taxon>Chironomus</taxon>
    </lineage>
</organism>
<feature type="compositionally biased region" description="Low complexity" evidence="10">
    <location>
        <begin position="332"/>
        <end position="346"/>
    </location>
</feature>
<dbReference type="SMART" id="SM00549">
    <property type="entry name" value="TAFH"/>
    <property type="match status" value="1"/>
</dbReference>
<feature type="region of interest" description="Disordered" evidence="10">
    <location>
        <begin position="516"/>
        <end position="570"/>
    </location>
</feature>
<dbReference type="InterPro" id="IPR002893">
    <property type="entry name" value="Znf_MYND"/>
</dbReference>
<dbReference type="SUPFAM" id="SSF144232">
    <property type="entry name" value="HIT/MYND zinc finger-like"/>
    <property type="match status" value="1"/>
</dbReference>
<evidence type="ECO:0000313" key="14">
    <source>
        <dbReference type="Proteomes" id="UP001153620"/>
    </source>
</evidence>
<dbReference type="Pfam" id="PF07531">
    <property type="entry name" value="TAFH"/>
    <property type="match status" value="1"/>
</dbReference>
<gene>
    <name evidence="13" type="ORF">CHIRRI_LOCUS5088</name>
</gene>
<reference evidence="13" key="2">
    <citation type="submission" date="2022-10" db="EMBL/GenBank/DDBJ databases">
        <authorList>
            <consortium name="ENA_rothamsted_submissions"/>
            <consortium name="culmorum"/>
            <person name="King R."/>
        </authorList>
    </citation>
    <scope>NUCLEOTIDE SEQUENCE</scope>
</reference>
<evidence type="ECO:0008006" key="15">
    <source>
        <dbReference type="Google" id="ProtNLM"/>
    </source>
</evidence>
<dbReference type="SUPFAM" id="SSF158553">
    <property type="entry name" value="TAFH domain-like"/>
    <property type="match status" value="1"/>
</dbReference>
<evidence type="ECO:0000259" key="12">
    <source>
        <dbReference type="PROSITE" id="PS51119"/>
    </source>
</evidence>
<reference evidence="13" key="1">
    <citation type="submission" date="2022-01" db="EMBL/GenBank/DDBJ databases">
        <authorList>
            <person name="King R."/>
        </authorList>
    </citation>
    <scope>NUCLEOTIDE SEQUENCE</scope>
</reference>
<evidence type="ECO:0000256" key="2">
    <source>
        <dbReference type="ARBA" id="ARBA00022491"/>
    </source>
</evidence>
<keyword evidence="3" id="KW-0479">Metal-binding</keyword>
<sequence>MMALDGKAIKEEIPDKEVYDSGSVRRSKGKEQCHTPDSPEGARVIAPRSPISPHHIHPITTMIPASTNRSSSVNRHNSSSPTNNGTPPPTASATALITGNTVTSVHDSQRLLKIRRFLGALVQFGQDTNPDVGDRLRSLVLSLASGGLSIEEFQIAVQEATNFPLRPNVLPFLRSHLPLLQREINSMARVSKQSALQYVRTNESSVMELLHNPTDAHSDIFLSNESNFNGSNGLNLKRRATETLLYDSHITSGTNLSSHEWSDYISPAKRPHHSLMLSSALPHLINHPSLFEYQANGIHSHQEQQMHNTREERDLRSINTETPRGNNRVSAGASSQVNGTSSSSGSGDEEWRNIHTMLSCISGMVDKTKRAISILQHRGTDSVSSSHHHESTVISDIRRQTEEKIAEFRRNAEDAVNQVKRQAVLEIQRAVAAAETRAVEMIAQERIKMEKIYSEMNRVGDGSESTEQTTGSNSCWNCGRKANETCSGCNLARYCGAFCQHKDWESHHQACGANARSTESQTSAQAPQKTTPTQPTRSTVNPSSNSSSRSSPTNQTSSSSGTNGIVTTPK</sequence>
<evidence type="ECO:0000256" key="4">
    <source>
        <dbReference type="ARBA" id="ARBA00022771"/>
    </source>
</evidence>
<feature type="compositionally biased region" description="Polar residues" evidence="10">
    <location>
        <begin position="317"/>
        <end position="329"/>
    </location>
</feature>
<feature type="region of interest" description="Disordered" evidence="10">
    <location>
        <begin position="300"/>
        <end position="350"/>
    </location>
</feature>
<dbReference type="GO" id="GO:0005634">
    <property type="term" value="C:nucleus"/>
    <property type="evidence" value="ECO:0007669"/>
    <property type="project" value="UniProtKB-SubCell"/>
</dbReference>
<comment type="subcellular location">
    <subcellularLocation>
        <location evidence="1">Nucleus</location>
    </subcellularLocation>
</comment>
<dbReference type="Gene3D" id="6.10.140.2220">
    <property type="match status" value="1"/>
</dbReference>
<evidence type="ECO:0000256" key="1">
    <source>
        <dbReference type="ARBA" id="ARBA00004123"/>
    </source>
</evidence>
<evidence type="ECO:0000256" key="6">
    <source>
        <dbReference type="ARBA" id="ARBA00023015"/>
    </source>
</evidence>
<keyword evidence="7" id="KW-0804">Transcription</keyword>
<evidence type="ECO:0000256" key="3">
    <source>
        <dbReference type="ARBA" id="ARBA00022723"/>
    </source>
</evidence>
<name>A0A9N9RRB3_9DIPT</name>
<dbReference type="InterPro" id="IPR003894">
    <property type="entry name" value="TAFH_NHR1"/>
</dbReference>
<evidence type="ECO:0000256" key="10">
    <source>
        <dbReference type="SAM" id="MobiDB-lite"/>
    </source>
</evidence>
<dbReference type="GO" id="GO:0006351">
    <property type="term" value="P:DNA-templated transcription"/>
    <property type="evidence" value="ECO:0007669"/>
    <property type="project" value="InterPro"/>
</dbReference>
<feature type="compositionally biased region" description="Low complexity" evidence="10">
    <location>
        <begin position="520"/>
        <end position="564"/>
    </location>
</feature>
<feature type="domain" description="TAFH" evidence="12">
    <location>
        <begin position="108"/>
        <end position="203"/>
    </location>
</feature>
<dbReference type="EMBL" id="OU895878">
    <property type="protein sequence ID" value="CAG9802173.1"/>
    <property type="molecule type" value="Genomic_DNA"/>
</dbReference>
<feature type="region of interest" description="Disordered" evidence="10">
    <location>
        <begin position="1"/>
        <end position="94"/>
    </location>
</feature>
<dbReference type="PROSITE" id="PS01360">
    <property type="entry name" value="ZF_MYND_1"/>
    <property type="match status" value="1"/>
</dbReference>
<evidence type="ECO:0000256" key="7">
    <source>
        <dbReference type="ARBA" id="ARBA00023163"/>
    </source>
</evidence>
<evidence type="ECO:0000256" key="9">
    <source>
        <dbReference type="PROSITE-ProRule" id="PRU00134"/>
    </source>
</evidence>
<dbReference type="InterPro" id="IPR037249">
    <property type="entry name" value="TAFH/NHR1_dom_sf"/>
</dbReference>
<evidence type="ECO:0000313" key="13">
    <source>
        <dbReference type="EMBL" id="CAG9802173.1"/>
    </source>
</evidence>
<proteinExistence type="predicted"/>
<dbReference type="PANTHER" id="PTHR10379">
    <property type="entry name" value="MTG8 ETO EIGHT TWENTY ONE PROTEIN"/>
    <property type="match status" value="1"/>
</dbReference>
<evidence type="ECO:0000256" key="5">
    <source>
        <dbReference type="ARBA" id="ARBA00022833"/>
    </source>
</evidence>
<keyword evidence="4 9" id="KW-0863">Zinc-finger</keyword>
<keyword evidence="5" id="KW-0862">Zinc</keyword>
<dbReference type="AlphaFoldDB" id="A0A9N9RRB3"/>
<dbReference type="Pfam" id="PF01753">
    <property type="entry name" value="zf-MYND"/>
    <property type="match status" value="1"/>
</dbReference>
<keyword evidence="14" id="KW-1185">Reference proteome</keyword>
<dbReference type="Pfam" id="PF08788">
    <property type="entry name" value="NHR2"/>
    <property type="match status" value="1"/>
</dbReference>
<dbReference type="PROSITE" id="PS51119">
    <property type="entry name" value="TAFH"/>
    <property type="match status" value="1"/>
</dbReference>
<keyword evidence="8" id="KW-0539">Nucleus</keyword>
<dbReference type="PRINTS" id="PR01875">
    <property type="entry name" value="ETOFAMILY"/>
</dbReference>
<dbReference type="Gene3D" id="6.10.250.230">
    <property type="match status" value="1"/>
</dbReference>
<protein>
    <recommendedName>
        <fullName evidence="15">Nervy</fullName>
    </recommendedName>
</protein>
<dbReference type="OrthoDB" id="2951111at2759"/>
<feature type="compositionally biased region" description="Low complexity" evidence="10">
    <location>
        <begin position="45"/>
        <end position="94"/>
    </location>
</feature>
<dbReference type="Proteomes" id="UP001153620">
    <property type="component" value="Chromosome 2"/>
</dbReference>
<dbReference type="InterPro" id="IPR014896">
    <property type="entry name" value="NHR2"/>
</dbReference>
<dbReference type="GO" id="GO:0003714">
    <property type="term" value="F:transcription corepressor activity"/>
    <property type="evidence" value="ECO:0007669"/>
    <property type="project" value="InterPro"/>
</dbReference>
<keyword evidence="6" id="KW-0805">Transcription regulation</keyword>
<dbReference type="GO" id="GO:0008270">
    <property type="term" value="F:zinc ion binding"/>
    <property type="evidence" value="ECO:0007669"/>
    <property type="project" value="UniProtKB-KW"/>
</dbReference>
<evidence type="ECO:0000259" key="11">
    <source>
        <dbReference type="PROSITE" id="PS50865"/>
    </source>
</evidence>
<accession>A0A9N9RRB3</accession>